<dbReference type="SUPFAM" id="SSF55469">
    <property type="entry name" value="FMN-dependent nitroreductase-like"/>
    <property type="match status" value="1"/>
</dbReference>
<dbReference type="GO" id="GO:0016491">
    <property type="term" value="F:oxidoreductase activity"/>
    <property type="evidence" value="ECO:0007669"/>
    <property type="project" value="UniProtKB-KW"/>
</dbReference>
<organism evidence="7 8">
    <name type="scientific">Bordetella genomosp. 10</name>
    <dbReference type="NCBI Taxonomy" id="1416804"/>
    <lineage>
        <taxon>Bacteria</taxon>
        <taxon>Pseudomonadati</taxon>
        <taxon>Pseudomonadota</taxon>
        <taxon>Betaproteobacteria</taxon>
        <taxon>Burkholderiales</taxon>
        <taxon>Alcaligenaceae</taxon>
        <taxon>Bordetella</taxon>
    </lineage>
</organism>
<gene>
    <name evidence="7" type="ORF">CAL29_25765</name>
</gene>
<dbReference type="EMBL" id="NEVM01000005">
    <property type="protein sequence ID" value="OZI31327.1"/>
    <property type="molecule type" value="Genomic_DNA"/>
</dbReference>
<protein>
    <recommendedName>
        <fullName evidence="6">Nitroreductase domain-containing protein</fullName>
    </recommendedName>
</protein>
<evidence type="ECO:0000256" key="1">
    <source>
        <dbReference type="ARBA" id="ARBA00001917"/>
    </source>
</evidence>
<keyword evidence="8" id="KW-1185">Reference proteome</keyword>
<evidence type="ECO:0000259" key="6">
    <source>
        <dbReference type="Pfam" id="PF00881"/>
    </source>
</evidence>
<evidence type="ECO:0000256" key="3">
    <source>
        <dbReference type="ARBA" id="ARBA00022630"/>
    </source>
</evidence>
<evidence type="ECO:0000313" key="8">
    <source>
        <dbReference type="Proteomes" id="UP000216020"/>
    </source>
</evidence>
<reference evidence="8" key="1">
    <citation type="submission" date="2017-05" db="EMBL/GenBank/DDBJ databases">
        <title>Complete and WGS of Bordetella genogroups.</title>
        <authorList>
            <person name="Spilker T."/>
            <person name="Lipuma J."/>
        </authorList>
    </citation>
    <scope>NUCLEOTIDE SEQUENCE [LARGE SCALE GENOMIC DNA]</scope>
    <source>
        <strain evidence="8">AU16122</strain>
    </source>
</reference>
<dbReference type="OrthoDB" id="9773807at2"/>
<evidence type="ECO:0000313" key="7">
    <source>
        <dbReference type="EMBL" id="OZI31327.1"/>
    </source>
</evidence>
<feature type="domain" description="Nitroreductase" evidence="6">
    <location>
        <begin position="19"/>
        <end position="212"/>
    </location>
</feature>
<dbReference type="InterPro" id="IPR000415">
    <property type="entry name" value="Nitroreductase-like"/>
</dbReference>
<dbReference type="Gene3D" id="3.40.109.10">
    <property type="entry name" value="NADH Oxidase"/>
    <property type="match status" value="1"/>
</dbReference>
<dbReference type="AlphaFoldDB" id="A0A261S2X1"/>
<name>A0A261S2X1_9BORD</name>
<comment type="similarity">
    <text evidence="2">Belongs to the nitroreductase family.</text>
</comment>
<dbReference type="InterPro" id="IPR029479">
    <property type="entry name" value="Nitroreductase"/>
</dbReference>
<dbReference type="PANTHER" id="PTHR43673:SF2">
    <property type="entry name" value="NITROREDUCTASE"/>
    <property type="match status" value="1"/>
</dbReference>
<keyword evidence="5" id="KW-0560">Oxidoreductase</keyword>
<accession>A0A261S2X1</accession>
<proteinExistence type="inferred from homology"/>
<dbReference type="CDD" id="cd02136">
    <property type="entry name" value="PnbA_NfnB-like"/>
    <property type="match status" value="1"/>
</dbReference>
<dbReference type="Pfam" id="PF00881">
    <property type="entry name" value="Nitroreductase"/>
    <property type="match status" value="1"/>
</dbReference>
<keyword evidence="4" id="KW-0288">FMN</keyword>
<comment type="cofactor">
    <cofactor evidence="1">
        <name>FMN</name>
        <dbReference type="ChEBI" id="CHEBI:58210"/>
    </cofactor>
</comment>
<keyword evidence="3" id="KW-0285">Flavoprotein</keyword>
<evidence type="ECO:0000256" key="4">
    <source>
        <dbReference type="ARBA" id="ARBA00022643"/>
    </source>
</evidence>
<sequence>MSKNAARGASADALSALYDRRSIRAYRPDPVPPELIERILDAARQSPSGTNTQPWHVLVVGGDAKRRLCDRVSRVRETEPAREAGNNLEGEYRYYPDPIVEPYLSRRRAVGWEMYRLLGIEKGDRAGSWAAAGRNYRFFDAPIGLVFTLERIMEKGSWIDLGIFLQSVMIAARHFGLDTCAQGAWARYHDVLREELGIPAGHVVVCGMALGYADASAAVNTARAGRASLPEFTRFVGISPSQDFQRCTKAR</sequence>
<evidence type="ECO:0000256" key="2">
    <source>
        <dbReference type="ARBA" id="ARBA00007118"/>
    </source>
</evidence>
<dbReference type="PANTHER" id="PTHR43673">
    <property type="entry name" value="NAD(P)H NITROREDUCTASE YDGI-RELATED"/>
    <property type="match status" value="1"/>
</dbReference>
<comment type="caution">
    <text evidence="7">The sequence shown here is derived from an EMBL/GenBank/DDBJ whole genome shotgun (WGS) entry which is preliminary data.</text>
</comment>
<evidence type="ECO:0000256" key="5">
    <source>
        <dbReference type="ARBA" id="ARBA00023002"/>
    </source>
</evidence>
<dbReference type="Proteomes" id="UP000216020">
    <property type="component" value="Unassembled WGS sequence"/>
</dbReference>
<dbReference type="RefSeq" id="WP_094855737.1">
    <property type="nucleotide sequence ID" value="NZ_NEVM01000005.1"/>
</dbReference>